<dbReference type="EMBL" id="BK015041">
    <property type="protein sequence ID" value="DAD88526.1"/>
    <property type="molecule type" value="Genomic_DNA"/>
</dbReference>
<organism evidence="1">
    <name type="scientific">Podoviridae sp. cttxo15</name>
    <dbReference type="NCBI Taxonomy" id="2826584"/>
    <lineage>
        <taxon>Viruses</taxon>
        <taxon>Duplodnaviria</taxon>
        <taxon>Heunggongvirae</taxon>
        <taxon>Uroviricota</taxon>
        <taxon>Caudoviricetes</taxon>
    </lineage>
</organism>
<protein>
    <submittedName>
        <fullName evidence="1">Uncharacterized protein</fullName>
    </submittedName>
</protein>
<sequence length="30" mass="3515">MSKKEKVRETFLKDPCTVSLSQIRTFLISE</sequence>
<proteinExistence type="predicted"/>
<name>A0A8S5N1P4_9CAUD</name>
<reference evidence="1" key="1">
    <citation type="journal article" date="2021" name="Proc. Natl. Acad. Sci. U.S.A.">
        <title>A Catalog of Tens of Thousands of Viruses from Human Metagenomes Reveals Hidden Associations with Chronic Diseases.</title>
        <authorList>
            <person name="Tisza M.J."/>
            <person name="Buck C.B."/>
        </authorList>
    </citation>
    <scope>NUCLEOTIDE SEQUENCE</scope>
    <source>
        <strain evidence="1">Cttxo15</strain>
    </source>
</reference>
<accession>A0A8S5N1P4</accession>
<evidence type="ECO:0000313" key="1">
    <source>
        <dbReference type="EMBL" id="DAD88526.1"/>
    </source>
</evidence>